<feature type="compositionally biased region" description="Acidic residues" evidence="1">
    <location>
        <begin position="185"/>
        <end position="208"/>
    </location>
</feature>
<dbReference type="Proteomes" id="UP001166304">
    <property type="component" value="Unassembled WGS sequence"/>
</dbReference>
<keyword evidence="2" id="KW-0472">Membrane</keyword>
<feature type="compositionally biased region" description="Basic and acidic residues" evidence="1">
    <location>
        <begin position="155"/>
        <end position="184"/>
    </location>
</feature>
<feature type="transmembrane region" description="Helical" evidence="2">
    <location>
        <begin position="65"/>
        <end position="89"/>
    </location>
</feature>
<evidence type="ECO:0000313" key="4">
    <source>
        <dbReference type="Proteomes" id="UP001166304"/>
    </source>
</evidence>
<evidence type="ECO:0000256" key="2">
    <source>
        <dbReference type="SAM" id="Phobius"/>
    </source>
</evidence>
<name>A0AA41G0F1_9EURY</name>
<dbReference type="EMBL" id="JAHQXE010000003">
    <property type="protein sequence ID" value="MBV0902117.1"/>
    <property type="molecule type" value="Genomic_DNA"/>
</dbReference>
<keyword evidence="2" id="KW-0812">Transmembrane</keyword>
<accession>A0AA41G0F1</accession>
<gene>
    <name evidence="3" type="ORF">KTS37_09985</name>
</gene>
<evidence type="ECO:0000313" key="3">
    <source>
        <dbReference type="EMBL" id="MBV0902117.1"/>
    </source>
</evidence>
<dbReference type="AlphaFoldDB" id="A0AA41G0F1"/>
<feature type="transmembrane region" description="Helical" evidence="2">
    <location>
        <begin position="29"/>
        <end position="53"/>
    </location>
</feature>
<evidence type="ECO:0000256" key="1">
    <source>
        <dbReference type="SAM" id="MobiDB-lite"/>
    </source>
</evidence>
<feature type="region of interest" description="Disordered" evidence="1">
    <location>
        <begin position="138"/>
        <end position="208"/>
    </location>
</feature>
<dbReference type="RefSeq" id="WP_162413697.1">
    <property type="nucleotide sequence ID" value="NZ_JAHQXE010000003.1"/>
</dbReference>
<keyword evidence="2" id="KW-1133">Transmembrane helix</keyword>
<sequence>MSSGIPLLTPLARWLETVMFGDYERQYRLFTQAVVAVAAGLVLAYGLTALGVIDVGPGGQSVLGTAASVAVTAFVIVGVLQFLVLANVLERTNEDVATKAAELEQAAEQLEETATELETTVDTVEDAANTVDEAAADVEQTAEQAGDPDAAEQVTEAKDKTKDAKERAESVQREVKSAKEKASEVEETATEVEETVPAENERDGEDGD</sequence>
<dbReference type="SUPFAM" id="SSF58104">
    <property type="entry name" value="Methyl-accepting chemotaxis protein (MCP) signaling domain"/>
    <property type="match status" value="1"/>
</dbReference>
<dbReference type="Gene3D" id="1.10.287.950">
    <property type="entry name" value="Methyl-accepting chemotaxis protein"/>
    <property type="match status" value="1"/>
</dbReference>
<protein>
    <submittedName>
        <fullName evidence="3">Uncharacterized protein</fullName>
    </submittedName>
</protein>
<organism evidence="3 4">
    <name type="scientific">Haloarcula salina</name>
    <dbReference type="NCBI Taxonomy" id="1429914"/>
    <lineage>
        <taxon>Archaea</taxon>
        <taxon>Methanobacteriati</taxon>
        <taxon>Methanobacteriota</taxon>
        <taxon>Stenosarchaea group</taxon>
        <taxon>Halobacteria</taxon>
        <taxon>Halobacteriales</taxon>
        <taxon>Haloarculaceae</taxon>
        <taxon>Haloarcula</taxon>
    </lineage>
</organism>
<comment type="caution">
    <text evidence="3">The sequence shown here is derived from an EMBL/GenBank/DDBJ whole genome shotgun (WGS) entry which is preliminary data.</text>
</comment>
<keyword evidence="4" id="KW-1185">Reference proteome</keyword>
<proteinExistence type="predicted"/>
<reference evidence="3" key="1">
    <citation type="submission" date="2021-06" db="EMBL/GenBank/DDBJ databases">
        <title>New haloarchaea isolates fom saline soil.</title>
        <authorList>
            <person name="Duran-Viseras A."/>
            <person name="Sanchez-Porro C.S."/>
            <person name="Ventosa A."/>
        </authorList>
    </citation>
    <scope>NUCLEOTIDE SEQUENCE</scope>
    <source>
        <strain evidence="3">JCM 18369</strain>
    </source>
</reference>